<dbReference type="InterPro" id="IPR011701">
    <property type="entry name" value="MFS"/>
</dbReference>
<name>A0A9J6GN63_HAELO</name>
<feature type="transmembrane region" description="Helical" evidence="1">
    <location>
        <begin position="149"/>
        <end position="170"/>
    </location>
</feature>
<dbReference type="PANTHER" id="PTHR11360:SF303">
    <property type="entry name" value="MAJOR FACILITATOR SUPERFAMILY (MFS) PROFILE DOMAIN-CONTAINING PROTEIN"/>
    <property type="match status" value="1"/>
</dbReference>
<dbReference type="SUPFAM" id="SSF103473">
    <property type="entry name" value="MFS general substrate transporter"/>
    <property type="match status" value="1"/>
</dbReference>
<dbReference type="GO" id="GO:0008028">
    <property type="term" value="F:monocarboxylic acid transmembrane transporter activity"/>
    <property type="evidence" value="ECO:0007669"/>
    <property type="project" value="TreeGrafter"/>
</dbReference>
<dbReference type="InterPro" id="IPR036259">
    <property type="entry name" value="MFS_trans_sf"/>
</dbReference>
<feature type="transmembrane region" description="Helical" evidence="1">
    <location>
        <begin position="61"/>
        <end position="84"/>
    </location>
</feature>
<organism evidence="2 3">
    <name type="scientific">Haemaphysalis longicornis</name>
    <name type="common">Bush tick</name>
    <dbReference type="NCBI Taxonomy" id="44386"/>
    <lineage>
        <taxon>Eukaryota</taxon>
        <taxon>Metazoa</taxon>
        <taxon>Ecdysozoa</taxon>
        <taxon>Arthropoda</taxon>
        <taxon>Chelicerata</taxon>
        <taxon>Arachnida</taxon>
        <taxon>Acari</taxon>
        <taxon>Parasitiformes</taxon>
        <taxon>Ixodida</taxon>
        <taxon>Ixodoidea</taxon>
        <taxon>Ixodidae</taxon>
        <taxon>Haemaphysalinae</taxon>
        <taxon>Haemaphysalis</taxon>
    </lineage>
</organism>
<feature type="transmembrane region" description="Helical" evidence="1">
    <location>
        <begin position="182"/>
        <end position="201"/>
    </location>
</feature>
<dbReference type="Proteomes" id="UP000821853">
    <property type="component" value="Unassembled WGS sequence"/>
</dbReference>
<accession>A0A9J6GN63</accession>
<feature type="transmembrane region" description="Helical" evidence="1">
    <location>
        <begin position="399"/>
        <end position="422"/>
    </location>
</feature>
<dbReference type="OMA" id="PGMGYLC"/>
<dbReference type="OrthoDB" id="5667at2759"/>
<dbReference type="VEuPathDB" id="VectorBase:HLOH_057513"/>
<gene>
    <name evidence="2" type="ORF">HPB48_009735</name>
</gene>
<keyword evidence="3" id="KW-1185">Reference proteome</keyword>
<sequence>MSAQPETKEREMQAAAQVRLTHDRRDQVGRTCGRMARSRESLKADPSFGLDSTWSWVTAAFLSWVFCVAMIAQQAMGVLFYGILDSFGVNRQKASWPVVLSGSLLNLAGPLFGYLCQRFSSRSVLFVSTFVAGASTSICWYATSVLFLTIAYGIVHGLASSGTTVAVNVLASQHFERRRTTACSIIFTVCGLGILFVPPLAEFFREEYGVRGTFLLLGGLIFNACPAVIVLRNPVWMQLSTTAPDTRNPELPEGTTDVTTTRLLPVHSVDGEIISEETETNSRGASKVGAAETKVAESGAQNLKFVQTGRPSTNHAKINVSNQSSFTAVTGQLFTTLFIVNSLSFSVVVLALITFMLVSVDIATDRGVTPSRAVFLLNSFAASDIVFRPISGMVIDSGLLTLETVMLAGYVLQALAFELFVWVRSFPMMLVCSTLIGVSNGARVFLQAPSWYGTSGSSHYRSRWA</sequence>
<evidence type="ECO:0000256" key="1">
    <source>
        <dbReference type="SAM" id="Phobius"/>
    </source>
</evidence>
<keyword evidence="1" id="KW-0812">Transmembrane</keyword>
<dbReference type="Gene3D" id="1.20.1250.20">
    <property type="entry name" value="MFS general substrate transporter like domains"/>
    <property type="match status" value="1"/>
</dbReference>
<feature type="transmembrane region" description="Helical" evidence="1">
    <location>
        <begin position="213"/>
        <end position="231"/>
    </location>
</feature>
<keyword evidence="1" id="KW-0472">Membrane</keyword>
<feature type="transmembrane region" description="Helical" evidence="1">
    <location>
        <begin position="96"/>
        <end position="116"/>
    </location>
</feature>
<dbReference type="PANTHER" id="PTHR11360">
    <property type="entry name" value="MONOCARBOXYLATE TRANSPORTER"/>
    <property type="match status" value="1"/>
</dbReference>
<dbReference type="InterPro" id="IPR050327">
    <property type="entry name" value="Proton-linked_MCT"/>
</dbReference>
<feature type="transmembrane region" description="Helical" evidence="1">
    <location>
        <begin position="123"/>
        <end position="143"/>
    </location>
</feature>
<evidence type="ECO:0008006" key="4">
    <source>
        <dbReference type="Google" id="ProtNLM"/>
    </source>
</evidence>
<feature type="transmembrane region" description="Helical" evidence="1">
    <location>
        <begin position="333"/>
        <end position="358"/>
    </location>
</feature>
<dbReference type="Pfam" id="PF07690">
    <property type="entry name" value="MFS_1"/>
    <property type="match status" value="1"/>
</dbReference>
<comment type="caution">
    <text evidence="2">The sequence shown here is derived from an EMBL/GenBank/DDBJ whole genome shotgun (WGS) entry which is preliminary data.</text>
</comment>
<dbReference type="AlphaFoldDB" id="A0A9J6GN63"/>
<reference evidence="2 3" key="1">
    <citation type="journal article" date="2020" name="Cell">
        <title>Large-Scale Comparative Analyses of Tick Genomes Elucidate Their Genetic Diversity and Vector Capacities.</title>
        <authorList>
            <consortium name="Tick Genome and Microbiome Consortium (TIGMIC)"/>
            <person name="Jia N."/>
            <person name="Wang J."/>
            <person name="Shi W."/>
            <person name="Du L."/>
            <person name="Sun Y."/>
            <person name="Zhan W."/>
            <person name="Jiang J.F."/>
            <person name="Wang Q."/>
            <person name="Zhang B."/>
            <person name="Ji P."/>
            <person name="Bell-Sakyi L."/>
            <person name="Cui X.M."/>
            <person name="Yuan T.T."/>
            <person name="Jiang B.G."/>
            <person name="Yang W.F."/>
            <person name="Lam T.T."/>
            <person name="Chang Q.C."/>
            <person name="Ding S.J."/>
            <person name="Wang X.J."/>
            <person name="Zhu J.G."/>
            <person name="Ruan X.D."/>
            <person name="Zhao L."/>
            <person name="Wei J.T."/>
            <person name="Ye R.Z."/>
            <person name="Que T.C."/>
            <person name="Du C.H."/>
            <person name="Zhou Y.H."/>
            <person name="Cheng J.X."/>
            <person name="Dai P.F."/>
            <person name="Guo W.B."/>
            <person name="Han X.H."/>
            <person name="Huang E.J."/>
            <person name="Li L.F."/>
            <person name="Wei W."/>
            <person name="Gao Y.C."/>
            <person name="Liu J.Z."/>
            <person name="Shao H.Z."/>
            <person name="Wang X."/>
            <person name="Wang C.C."/>
            <person name="Yang T.C."/>
            <person name="Huo Q.B."/>
            <person name="Li W."/>
            <person name="Chen H.Y."/>
            <person name="Chen S.E."/>
            <person name="Zhou L.G."/>
            <person name="Ni X.B."/>
            <person name="Tian J.H."/>
            <person name="Sheng Y."/>
            <person name="Liu T."/>
            <person name="Pan Y.S."/>
            <person name="Xia L.Y."/>
            <person name="Li J."/>
            <person name="Zhao F."/>
            <person name="Cao W.C."/>
        </authorList>
    </citation>
    <scope>NUCLEOTIDE SEQUENCE [LARGE SCALE GENOMIC DNA]</scope>
    <source>
        <strain evidence="2">HaeL-2018</strain>
    </source>
</reference>
<dbReference type="EMBL" id="JABSTR010000008">
    <property type="protein sequence ID" value="KAH9376827.1"/>
    <property type="molecule type" value="Genomic_DNA"/>
</dbReference>
<proteinExistence type="predicted"/>
<evidence type="ECO:0000313" key="2">
    <source>
        <dbReference type="EMBL" id="KAH9376827.1"/>
    </source>
</evidence>
<evidence type="ECO:0000313" key="3">
    <source>
        <dbReference type="Proteomes" id="UP000821853"/>
    </source>
</evidence>
<protein>
    <recommendedName>
        <fullName evidence="4">Monocarboxylate transporter</fullName>
    </recommendedName>
</protein>
<keyword evidence="1" id="KW-1133">Transmembrane helix</keyword>